<reference evidence="2" key="2">
    <citation type="submission" date="2024-10" db="UniProtKB">
        <authorList>
            <consortium name="EnsemblProtists"/>
        </authorList>
    </citation>
    <scope>IDENTIFICATION</scope>
</reference>
<protein>
    <submittedName>
        <fullName evidence="2">Uncharacterized protein</fullName>
    </submittedName>
</protein>
<feature type="compositionally biased region" description="Basic and acidic residues" evidence="1">
    <location>
        <begin position="105"/>
        <end position="118"/>
    </location>
</feature>
<dbReference type="KEGG" id="ehx:EMIHUDRAFT_242991"/>
<dbReference type="PaxDb" id="2903-EOD19317"/>
<evidence type="ECO:0000313" key="3">
    <source>
        <dbReference type="Proteomes" id="UP000013827"/>
    </source>
</evidence>
<name>A0A0D3J732_EMIH1</name>
<evidence type="ECO:0000256" key="1">
    <source>
        <dbReference type="SAM" id="MobiDB-lite"/>
    </source>
</evidence>
<feature type="compositionally biased region" description="Polar residues" evidence="1">
    <location>
        <begin position="91"/>
        <end position="100"/>
    </location>
</feature>
<proteinExistence type="predicted"/>
<accession>A0A0D3J732</accession>
<keyword evidence="3" id="KW-1185">Reference proteome</keyword>
<dbReference type="HOGENOM" id="CLU_2077525_0_0_1"/>
<feature type="region of interest" description="Disordered" evidence="1">
    <location>
        <begin position="91"/>
        <end position="118"/>
    </location>
</feature>
<dbReference type="EnsemblProtists" id="EOD19317">
    <property type="protein sequence ID" value="EOD19317"/>
    <property type="gene ID" value="EMIHUDRAFT_242991"/>
</dbReference>
<dbReference type="RefSeq" id="XP_005771746.1">
    <property type="nucleotide sequence ID" value="XM_005771689.1"/>
</dbReference>
<reference evidence="3" key="1">
    <citation type="journal article" date="2013" name="Nature">
        <title>Pan genome of the phytoplankton Emiliania underpins its global distribution.</title>
        <authorList>
            <person name="Read B.A."/>
            <person name="Kegel J."/>
            <person name="Klute M.J."/>
            <person name="Kuo A."/>
            <person name="Lefebvre S.C."/>
            <person name="Maumus F."/>
            <person name="Mayer C."/>
            <person name="Miller J."/>
            <person name="Monier A."/>
            <person name="Salamov A."/>
            <person name="Young J."/>
            <person name="Aguilar M."/>
            <person name="Claverie J.M."/>
            <person name="Frickenhaus S."/>
            <person name="Gonzalez K."/>
            <person name="Herman E.K."/>
            <person name="Lin Y.C."/>
            <person name="Napier J."/>
            <person name="Ogata H."/>
            <person name="Sarno A.F."/>
            <person name="Shmutz J."/>
            <person name="Schroeder D."/>
            <person name="de Vargas C."/>
            <person name="Verret F."/>
            <person name="von Dassow P."/>
            <person name="Valentin K."/>
            <person name="Van de Peer Y."/>
            <person name="Wheeler G."/>
            <person name="Dacks J.B."/>
            <person name="Delwiche C.F."/>
            <person name="Dyhrman S.T."/>
            <person name="Glockner G."/>
            <person name="John U."/>
            <person name="Richards T."/>
            <person name="Worden A.Z."/>
            <person name="Zhang X."/>
            <person name="Grigoriev I.V."/>
            <person name="Allen A.E."/>
            <person name="Bidle K."/>
            <person name="Borodovsky M."/>
            <person name="Bowler C."/>
            <person name="Brownlee C."/>
            <person name="Cock J.M."/>
            <person name="Elias M."/>
            <person name="Gladyshev V.N."/>
            <person name="Groth M."/>
            <person name="Guda C."/>
            <person name="Hadaegh A."/>
            <person name="Iglesias-Rodriguez M.D."/>
            <person name="Jenkins J."/>
            <person name="Jones B.M."/>
            <person name="Lawson T."/>
            <person name="Leese F."/>
            <person name="Lindquist E."/>
            <person name="Lobanov A."/>
            <person name="Lomsadze A."/>
            <person name="Malik S.B."/>
            <person name="Marsh M.E."/>
            <person name="Mackinder L."/>
            <person name="Mock T."/>
            <person name="Mueller-Roeber B."/>
            <person name="Pagarete A."/>
            <person name="Parker M."/>
            <person name="Probert I."/>
            <person name="Quesneville H."/>
            <person name="Raines C."/>
            <person name="Rensing S.A."/>
            <person name="Riano-Pachon D.M."/>
            <person name="Richier S."/>
            <person name="Rokitta S."/>
            <person name="Shiraiwa Y."/>
            <person name="Soanes D.M."/>
            <person name="van der Giezen M."/>
            <person name="Wahlund T.M."/>
            <person name="Williams B."/>
            <person name="Wilson W."/>
            <person name="Wolfe G."/>
            <person name="Wurch L.L."/>
        </authorList>
    </citation>
    <scope>NUCLEOTIDE SEQUENCE</scope>
</reference>
<dbReference type="GeneID" id="17264862"/>
<organism evidence="2 3">
    <name type="scientific">Emiliania huxleyi (strain CCMP1516)</name>
    <dbReference type="NCBI Taxonomy" id="280463"/>
    <lineage>
        <taxon>Eukaryota</taxon>
        <taxon>Haptista</taxon>
        <taxon>Haptophyta</taxon>
        <taxon>Prymnesiophyceae</taxon>
        <taxon>Isochrysidales</taxon>
        <taxon>Noelaerhabdaceae</taxon>
        <taxon>Emiliania</taxon>
    </lineage>
</organism>
<dbReference type="AlphaFoldDB" id="A0A0D3J732"/>
<dbReference type="Proteomes" id="UP000013827">
    <property type="component" value="Unassembled WGS sequence"/>
</dbReference>
<evidence type="ECO:0000313" key="2">
    <source>
        <dbReference type="EnsemblProtists" id="EOD19317"/>
    </source>
</evidence>
<sequence>MVHEKDPDAGGAPFHTLFQQTPEDLVRQKRLFDDLAIDLHAAPAHRTVSLRLAMRALGAKPARRRRLAPLRWGWLAARWWLGWRGAQEASLSEASTSGSRSGKKAKLDCGRNTPAERV</sequence>